<name>A0A7F8RNQ5_LEPWE</name>
<evidence type="ECO:0000259" key="1">
    <source>
        <dbReference type="Pfam" id="PF23245"/>
    </source>
</evidence>
<proteinExistence type="predicted"/>
<reference evidence="3" key="1">
    <citation type="submission" date="2025-08" db="UniProtKB">
        <authorList>
            <consortium name="RefSeq"/>
        </authorList>
    </citation>
    <scope>IDENTIFICATION</scope>
    <source>
        <tissue evidence="3">Liver</tissue>
    </source>
</reference>
<feature type="domain" description="PARP14 second RRM" evidence="1">
    <location>
        <begin position="11"/>
        <end position="89"/>
    </location>
</feature>
<dbReference type="GeneID" id="115944318"/>
<dbReference type="RefSeq" id="XP_030895087.1">
    <property type="nucleotide sequence ID" value="XM_031039227.1"/>
</dbReference>
<gene>
    <name evidence="3" type="primary">LOC115944318</name>
</gene>
<dbReference type="InterPro" id="IPR057050">
    <property type="entry name" value="RRM_PARP14_2"/>
</dbReference>
<evidence type="ECO:0000313" key="3">
    <source>
        <dbReference type="RefSeq" id="XP_030895087.1"/>
    </source>
</evidence>
<dbReference type="Proteomes" id="UP000245341">
    <property type="component" value="Unplaced"/>
</dbReference>
<evidence type="ECO:0000313" key="2">
    <source>
        <dbReference type="Proteomes" id="UP000245341"/>
    </source>
</evidence>
<accession>A0A7F8RNQ5</accession>
<keyword evidence="2" id="KW-1185">Reference proteome</keyword>
<organism evidence="2 3">
    <name type="scientific">Leptonychotes weddellii</name>
    <name type="common">Weddell seal</name>
    <name type="synonym">Otaria weddellii</name>
    <dbReference type="NCBI Taxonomy" id="9713"/>
    <lineage>
        <taxon>Eukaryota</taxon>
        <taxon>Metazoa</taxon>
        <taxon>Chordata</taxon>
        <taxon>Craniata</taxon>
        <taxon>Vertebrata</taxon>
        <taxon>Euteleostomi</taxon>
        <taxon>Mammalia</taxon>
        <taxon>Eutheria</taxon>
        <taxon>Laurasiatheria</taxon>
        <taxon>Carnivora</taxon>
        <taxon>Caniformia</taxon>
        <taxon>Pinnipedia</taxon>
        <taxon>Phocidae</taxon>
        <taxon>Monachinae</taxon>
        <taxon>Lobodontini</taxon>
        <taxon>Leptonychotes</taxon>
    </lineage>
</organism>
<protein>
    <submittedName>
        <fullName evidence="3">Protein mono-ADP-ribosyltransferase PARP14-like</fullName>
    </submittedName>
</protein>
<dbReference type="Gene3D" id="3.30.70.330">
    <property type="match status" value="1"/>
</dbReference>
<dbReference type="AlphaFoldDB" id="A0A7F8RNQ5"/>
<dbReference type="GO" id="GO:0003676">
    <property type="term" value="F:nucleic acid binding"/>
    <property type="evidence" value="ECO:0007669"/>
    <property type="project" value="InterPro"/>
</dbReference>
<sequence length="157" mass="17611">MEDTSEECENTASSVAFENLKTNVTDIMLILIVENVTGLSNDAFQVEVLRDFDVAVVTFLTHVDAVTFVNDCPRHHSVKQLQLSPRLLEVTKTIRVENLPPGVDDYNLKCLFENPQNGGGRIASIECLPEENSALIEFFDKKGNIYEPDFVNLPHMI</sequence>
<dbReference type="Pfam" id="PF23245">
    <property type="entry name" value="RRM_PARP14_2"/>
    <property type="match status" value="1"/>
</dbReference>
<dbReference type="InterPro" id="IPR012677">
    <property type="entry name" value="Nucleotide-bd_a/b_plait_sf"/>
</dbReference>
<dbReference type="InterPro" id="IPR035979">
    <property type="entry name" value="RBD_domain_sf"/>
</dbReference>
<dbReference type="SUPFAM" id="SSF54928">
    <property type="entry name" value="RNA-binding domain, RBD"/>
    <property type="match status" value="1"/>
</dbReference>
<dbReference type="KEGG" id="lww:115944318"/>
<dbReference type="Pfam" id="PF23085">
    <property type="entry name" value="RRM_PARP14_3"/>
    <property type="match status" value="1"/>
</dbReference>
<dbReference type="OrthoDB" id="6133115at2759"/>